<dbReference type="GO" id="GO:0000160">
    <property type="term" value="P:phosphorelay signal transduction system"/>
    <property type="evidence" value="ECO:0007669"/>
    <property type="project" value="InterPro"/>
</dbReference>
<evidence type="ECO:0000256" key="3">
    <source>
        <dbReference type="PROSITE-ProRule" id="PRU00169"/>
    </source>
</evidence>
<dbReference type="SUPFAM" id="SSF52172">
    <property type="entry name" value="CheY-like"/>
    <property type="match status" value="1"/>
</dbReference>
<dbReference type="InterPro" id="IPR036188">
    <property type="entry name" value="FAD/NAD-bd_sf"/>
</dbReference>
<dbReference type="EMBL" id="CP011125">
    <property type="protein sequence ID" value="AKF09354.1"/>
    <property type="molecule type" value="Genomic_DNA"/>
</dbReference>
<dbReference type="Pfam" id="PF07992">
    <property type="entry name" value="Pyr_redox_2"/>
    <property type="match status" value="1"/>
</dbReference>
<dbReference type="AlphaFoldDB" id="A0A0F6SGV5"/>
<dbReference type="InterPro" id="IPR050097">
    <property type="entry name" value="Ferredoxin-NADP_redctase_2"/>
</dbReference>
<dbReference type="PRINTS" id="PR00368">
    <property type="entry name" value="FADPNR"/>
</dbReference>
<dbReference type="GO" id="GO:0016491">
    <property type="term" value="F:oxidoreductase activity"/>
    <property type="evidence" value="ECO:0007669"/>
    <property type="project" value="UniProtKB-KW"/>
</dbReference>
<evidence type="ECO:0000259" key="5">
    <source>
        <dbReference type="PROSITE" id="PS50110"/>
    </source>
</evidence>
<dbReference type="Pfam" id="PF00072">
    <property type="entry name" value="Response_reg"/>
    <property type="match status" value="1"/>
</dbReference>
<keyword evidence="7" id="KW-1185">Reference proteome</keyword>
<evidence type="ECO:0000256" key="4">
    <source>
        <dbReference type="SAM" id="MobiDB-lite"/>
    </source>
</evidence>
<keyword evidence="2" id="KW-0560">Oxidoreductase</keyword>
<dbReference type="PANTHER" id="PTHR48105">
    <property type="entry name" value="THIOREDOXIN REDUCTASE 1-RELATED-RELATED"/>
    <property type="match status" value="1"/>
</dbReference>
<feature type="domain" description="Response regulatory" evidence="5">
    <location>
        <begin position="119"/>
        <end position="245"/>
    </location>
</feature>
<dbReference type="Proteomes" id="UP000034883">
    <property type="component" value="Chromosome"/>
</dbReference>
<feature type="region of interest" description="Disordered" evidence="4">
    <location>
        <begin position="50"/>
        <end position="81"/>
    </location>
</feature>
<evidence type="ECO:0000313" key="6">
    <source>
        <dbReference type="EMBL" id="AKF09354.1"/>
    </source>
</evidence>
<gene>
    <name evidence="6" type="ORF">DB32_006503</name>
</gene>
<name>A0A0F6SGV5_9BACT</name>
<organism evidence="6 7">
    <name type="scientific">Sandaracinus amylolyticus</name>
    <dbReference type="NCBI Taxonomy" id="927083"/>
    <lineage>
        <taxon>Bacteria</taxon>
        <taxon>Pseudomonadati</taxon>
        <taxon>Myxococcota</taxon>
        <taxon>Polyangia</taxon>
        <taxon>Polyangiales</taxon>
        <taxon>Sandaracinaceae</taxon>
        <taxon>Sandaracinus</taxon>
    </lineage>
</organism>
<dbReference type="Gene3D" id="3.50.50.60">
    <property type="entry name" value="FAD/NAD(P)-binding domain"/>
    <property type="match status" value="2"/>
</dbReference>
<dbReference type="InterPro" id="IPR001789">
    <property type="entry name" value="Sig_transdc_resp-reg_receiver"/>
</dbReference>
<dbReference type="SUPFAM" id="SSF51905">
    <property type="entry name" value="FAD/NAD(P)-binding domain"/>
    <property type="match status" value="1"/>
</dbReference>
<protein>
    <submittedName>
        <fullName evidence="6">Thioredoxin reductase</fullName>
    </submittedName>
</protein>
<feature type="modified residue" description="4-aspartylphosphate" evidence="3">
    <location>
        <position position="176"/>
    </location>
</feature>
<sequence length="674" mass="72321">MHLHEAPVERAAVGQRRVDAALGRVRVGAPRERDLAAFLGLPVALEHTVADARGRAPHEHRRGREDDRGVPHRAAPLRDRSKRCASSGVAALRVVARFVVLARGLSVGVERHDVHTNPVIVVVDDQPASLEALRDALERRYHADYRVRAFTAPDDARAELADLRARGEPVALVIADQWMPGTTGVELLDDAHRLHPHAERALLVEWADRAAAPAILQGCAFGRLESYVIKPWSPPEVHLYPLVGELLADWTRVHGDRLELLRIVTAIPSRRGRELQELLQRSGIPYGVRDASSPEGVQLLRDTGLAHAQLPVLVFFDGRALVDPSNAELQDAIAEAAPSETSCDLAIVGAGPAGLAAAVYAASEGLRTFVIEREVVGGQAGTSALIRNYLGFPRGISGAELARRAWEQAWLFGAKYVLARAVVELRAQGAERVLVLEDGRTLHARAVLVATGASYRRLDVPAVERFVGAGVYFVVGGDPRVMAGHDAFVVGAGNSAGQAVLHLAKHARKMTLLVRGASLARSMSAYLVGEIARAPNIEVRFETEVAGAAGKSKLEQLTLRDRRTGALETVPAEMLFVMIGALPHTEWLEGVVQRDAHGYLLTGADAGAGGPAPMRFETSLPGVFAAGDVRHGSEKRLASAVGEGAAVVREVHERLRAPVAVASRTSAVWSEVSP</sequence>
<keyword evidence="1" id="KW-0285">Flavoprotein</keyword>
<keyword evidence="3" id="KW-0597">Phosphoprotein</keyword>
<evidence type="ECO:0000313" key="7">
    <source>
        <dbReference type="Proteomes" id="UP000034883"/>
    </source>
</evidence>
<dbReference type="InterPro" id="IPR011006">
    <property type="entry name" value="CheY-like_superfamily"/>
</dbReference>
<dbReference type="PRINTS" id="PR00469">
    <property type="entry name" value="PNDRDTASEII"/>
</dbReference>
<proteinExistence type="predicted"/>
<dbReference type="STRING" id="927083.DB32_006503"/>
<dbReference type="Gene3D" id="3.40.50.2300">
    <property type="match status" value="1"/>
</dbReference>
<dbReference type="PROSITE" id="PS50110">
    <property type="entry name" value="RESPONSE_REGULATORY"/>
    <property type="match status" value="1"/>
</dbReference>
<evidence type="ECO:0000256" key="1">
    <source>
        <dbReference type="ARBA" id="ARBA00022630"/>
    </source>
</evidence>
<feature type="compositionally biased region" description="Basic and acidic residues" evidence="4">
    <location>
        <begin position="50"/>
        <end position="70"/>
    </location>
</feature>
<reference evidence="6 7" key="1">
    <citation type="submission" date="2015-03" db="EMBL/GenBank/DDBJ databases">
        <title>Genome assembly of Sandaracinus amylolyticus DSM 53668.</title>
        <authorList>
            <person name="Sharma G."/>
            <person name="Subramanian S."/>
        </authorList>
    </citation>
    <scope>NUCLEOTIDE SEQUENCE [LARGE SCALE GENOMIC DNA]</scope>
    <source>
        <strain evidence="6 7">DSM 53668</strain>
    </source>
</reference>
<accession>A0A0F6SGV5</accession>
<evidence type="ECO:0000256" key="2">
    <source>
        <dbReference type="ARBA" id="ARBA00023002"/>
    </source>
</evidence>
<dbReference type="KEGG" id="samy:DB32_006503"/>
<dbReference type="InterPro" id="IPR023753">
    <property type="entry name" value="FAD/NAD-binding_dom"/>
</dbReference>